<dbReference type="Proteomes" id="UP000276215">
    <property type="component" value="Unassembled WGS sequence"/>
</dbReference>
<sequence>MNLLTEHYTPPIQRPAQHSSPTLSLPHMLTTTVELFLPCFILLSLSPSSTNHLSPSQFTKPASFNPSTTPPIPSSHHTPPTLTMNGTPRPLFSSGSGTLPTSFFSSWSPNFSSTTFLFFPSVMILAQVCNFCTRVLGATGVPSWIALGSVGTDCTLSLLDSVGTGFPSHSRN</sequence>
<keyword evidence="3" id="KW-1185">Reference proteome</keyword>
<feature type="compositionally biased region" description="Polar residues" evidence="1">
    <location>
        <begin position="54"/>
        <end position="65"/>
    </location>
</feature>
<gene>
    <name evidence="2" type="ORF">L873DRAFT_1206342</name>
</gene>
<evidence type="ECO:0000256" key="1">
    <source>
        <dbReference type="SAM" id="MobiDB-lite"/>
    </source>
</evidence>
<feature type="region of interest" description="Disordered" evidence="1">
    <location>
        <begin position="1"/>
        <end position="20"/>
    </location>
</feature>
<name>A0A3N4JSB2_9PEZI</name>
<protein>
    <submittedName>
        <fullName evidence="2">Uncharacterized protein</fullName>
    </submittedName>
</protein>
<dbReference type="AlphaFoldDB" id="A0A3N4JSB2"/>
<evidence type="ECO:0000313" key="2">
    <source>
        <dbReference type="EMBL" id="RPA96654.1"/>
    </source>
</evidence>
<proteinExistence type="predicted"/>
<dbReference type="EMBL" id="ML120412">
    <property type="protein sequence ID" value="RPA96654.1"/>
    <property type="molecule type" value="Genomic_DNA"/>
</dbReference>
<organism evidence="2 3">
    <name type="scientific">Choiromyces venosus 120613-1</name>
    <dbReference type="NCBI Taxonomy" id="1336337"/>
    <lineage>
        <taxon>Eukaryota</taxon>
        <taxon>Fungi</taxon>
        <taxon>Dikarya</taxon>
        <taxon>Ascomycota</taxon>
        <taxon>Pezizomycotina</taxon>
        <taxon>Pezizomycetes</taxon>
        <taxon>Pezizales</taxon>
        <taxon>Tuberaceae</taxon>
        <taxon>Choiromyces</taxon>
    </lineage>
</organism>
<evidence type="ECO:0000313" key="3">
    <source>
        <dbReference type="Proteomes" id="UP000276215"/>
    </source>
</evidence>
<feature type="region of interest" description="Disordered" evidence="1">
    <location>
        <begin position="54"/>
        <end position="78"/>
    </location>
</feature>
<accession>A0A3N4JSB2</accession>
<reference evidence="2 3" key="1">
    <citation type="journal article" date="2018" name="Nat. Ecol. Evol.">
        <title>Pezizomycetes genomes reveal the molecular basis of ectomycorrhizal truffle lifestyle.</title>
        <authorList>
            <person name="Murat C."/>
            <person name="Payen T."/>
            <person name="Noel B."/>
            <person name="Kuo A."/>
            <person name="Morin E."/>
            <person name="Chen J."/>
            <person name="Kohler A."/>
            <person name="Krizsan K."/>
            <person name="Balestrini R."/>
            <person name="Da Silva C."/>
            <person name="Montanini B."/>
            <person name="Hainaut M."/>
            <person name="Levati E."/>
            <person name="Barry K.W."/>
            <person name="Belfiori B."/>
            <person name="Cichocki N."/>
            <person name="Clum A."/>
            <person name="Dockter R.B."/>
            <person name="Fauchery L."/>
            <person name="Guy J."/>
            <person name="Iotti M."/>
            <person name="Le Tacon F."/>
            <person name="Lindquist E.A."/>
            <person name="Lipzen A."/>
            <person name="Malagnac F."/>
            <person name="Mello A."/>
            <person name="Molinier V."/>
            <person name="Miyauchi S."/>
            <person name="Poulain J."/>
            <person name="Riccioni C."/>
            <person name="Rubini A."/>
            <person name="Sitrit Y."/>
            <person name="Splivallo R."/>
            <person name="Traeger S."/>
            <person name="Wang M."/>
            <person name="Zifcakova L."/>
            <person name="Wipf D."/>
            <person name="Zambonelli A."/>
            <person name="Paolocci F."/>
            <person name="Nowrousian M."/>
            <person name="Ottonello S."/>
            <person name="Baldrian P."/>
            <person name="Spatafora J.W."/>
            <person name="Henrissat B."/>
            <person name="Nagy L.G."/>
            <person name="Aury J.M."/>
            <person name="Wincker P."/>
            <person name="Grigoriev I.V."/>
            <person name="Bonfante P."/>
            <person name="Martin F.M."/>
        </authorList>
    </citation>
    <scope>NUCLEOTIDE SEQUENCE [LARGE SCALE GENOMIC DNA]</scope>
    <source>
        <strain evidence="2 3">120613-1</strain>
    </source>
</reference>